<evidence type="ECO:0000313" key="1">
    <source>
        <dbReference type="EMBL" id="KKQ28205.1"/>
    </source>
</evidence>
<reference evidence="1 2" key="1">
    <citation type="journal article" date="2015" name="Nature">
        <title>rRNA introns, odd ribosomes, and small enigmatic genomes across a large radiation of phyla.</title>
        <authorList>
            <person name="Brown C.T."/>
            <person name="Hug L.A."/>
            <person name="Thomas B.C."/>
            <person name="Sharon I."/>
            <person name="Castelle C.J."/>
            <person name="Singh A."/>
            <person name="Wilkins M.J."/>
            <person name="Williams K.H."/>
            <person name="Banfield J.F."/>
        </authorList>
    </citation>
    <scope>NUCLEOTIDE SEQUENCE [LARGE SCALE GENOMIC DNA]</scope>
</reference>
<gene>
    <name evidence="1" type="ORF">US42_C0001G0056</name>
</gene>
<accession>A0A0G0GPW3</accession>
<comment type="caution">
    <text evidence="1">The sequence shown here is derived from an EMBL/GenBank/DDBJ whole genome shotgun (WGS) entry which is preliminary data.</text>
</comment>
<protein>
    <submittedName>
        <fullName evidence="1">Uncharacterized protein</fullName>
    </submittedName>
</protein>
<dbReference type="EMBL" id="LBSX01000001">
    <property type="protein sequence ID" value="KKQ28205.1"/>
    <property type="molecule type" value="Genomic_DNA"/>
</dbReference>
<dbReference type="AlphaFoldDB" id="A0A0G0GPW3"/>
<dbReference type="Proteomes" id="UP000034849">
    <property type="component" value="Unassembled WGS sequence"/>
</dbReference>
<name>A0A0G0GPW3_9BACT</name>
<sequence>MSSLSTQALEVIQNYLHLPFPGHNISCPYFNNRRARLRGGLRALIGKGSPADIVEEATIISLREKINLNKITDEELKKFLIDKKIGIDCSGLVYHILDAEMKAQGKGSLQKILKRPWFKNPIRKLLVKLRPIENTGVGTFNHEINSMEINLKDLAPGDLIIIMGAGVKQDYNHILLINQIADNKIQYTHSFQYPNDGLYNHGVRQETITITDPNKSLLDQTWSEPQMQDYAKKAKECKIARLRT</sequence>
<proteinExistence type="predicted"/>
<organism evidence="1 2">
    <name type="scientific">Candidatus Magasanikbacteria bacterium GW2011_GWC2_37_14</name>
    <dbReference type="NCBI Taxonomy" id="1619046"/>
    <lineage>
        <taxon>Bacteria</taxon>
        <taxon>Candidatus Magasanikiibacteriota</taxon>
    </lineage>
</organism>
<dbReference type="STRING" id="1619046.US42_C0001G0056"/>
<evidence type="ECO:0000313" key="2">
    <source>
        <dbReference type="Proteomes" id="UP000034849"/>
    </source>
</evidence>